<organism evidence="1 2">
    <name type="scientific">Chionoecetes opilio</name>
    <name type="common">Atlantic snow crab</name>
    <name type="synonym">Cancer opilio</name>
    <dbReference type="NCBI Taxonomy" id="41210"/>
    <lineage>
        <taxon>Eukaryota</taxon>
        <taxon>Metazoa</taxon>
        <taxon>Ecdysozoa</taxon>
        <taxon>Arthropoda</taxon>
        <taxon>Crustacea</taxon>
        <taxon>Multicrustacea</taxon>
        <taxon>Malacostraca</taxon>
        <taxon>Eumalacostraca</taxon>
        <taxon>Eucarida</taxon>
        <taxon>Decapoda</taxon>
        <taxon>Pleocyemata</taxon>
        <taxon>Brachyura</taxon>
        <taxon>Eubrachyura</taxon>
        <taxon>Majoidea</taxon>
        <taxon>Majidae</taxon>
        <taxon>Chionoecetes</taxon>
    </lineage>
</organism>
<keyword evidence="2" id="KW-1185">Reference proteome</keyword>
<name>A0A8J5D062_CHIOP</name>
<gene>
    <name evidence="1" type="ORF">GWK47_035576</name>
</gene>
<dbReference type="AlphaFoldDB" id="A0A8J5D062"/>
<dbReference type="Proteomes" id="UP000770661">
    <property type="component" value="Unassembled WGS sequence"/>
</dbReference>
<dbReference type="EMBL" id="JACEEZ010003836">
    <property type="protein sequence ID" value="KAG0726976.1"/>
    <property type="molecule type" value="Genomic_DNA"/>
</dbReference>
<evidence type="ECO:0000313" key="2">
    <source>
        <dbReference type="Proteomes" id="UP000770661"/>
    </source>
</evidence>
<evidence type="ECO:0000313" key="1">
    <source>
        <dbReference type="EMBL" id="KAG0726976.1"/>
    </source>
</evidence>
<reference evidence="1" key="1">
    <citation type="submission" date="2020-07" db="EMBL/GenBank/DDBJ databases">
        <title>The High-quality genome of the commercially important snow crab, Chionoecetes opilio.</title>
        <authorList>
            <person name="Jeong J.-H."/>
            <person name="Ryu S."/>
        </authorList>
    </citation>
    <scope>NUCLEOTIDE SEQUENCE</scope>
    <source>
        <strain evidence="1">MADBK_172401_WGS</strain>
        <tissue evidence="1">Digestive gland</tissue>
    </source>
</reference>
<sequence>MTAAVILSHSMSRKGSFRKHMGSLESRQAPHCCCCCLAASYVGRTKRLPPRLDLSECGFAPINPPIHSHETRELRHVVRLRRVRVASCQARVLSSVEDTARRREETAQHPTQLAGVCTTQRWVQILTHLKARDVSHQRMSELVQFIHCLLGTNASERTLSHTNKKDMDCGHLKKPN</sequence>
<accession>A0A8J5D062</accession>
<comment type="caution">
    <text evidence="1">The sequence shown here is derived from an EMBL/GenBank/DDBJ whole genome shotgun (WGS) entry which is preliminary data.</text>
</comment>
<proteinExistence type="predicted"/>
<protein>
    <submittedName>
        <fullName evidence="1">Uncharacterized protein</fullName>
    </submittedName>
</protein>